<dbReference type="PANTHER" id="PTHR45754">
    <property type="entry name" value="METHYLENETETRAHYDROFOLATE REDUCTASE"/>
    <property type="match status" value="1"/>
</dbReference>
<comment type="similarity">
    <text evidence="3">Belongs to the methylenetetrahydrofolate reductase family.</text>
</comment>
<dbReference type="GO" id="GO:0071949">
    <property type="term" value="F:FAD binding"/>
    <property type="evidence" value="ECO:0007669"/>
    <property type="project" value="TreeGrafter"/>
</dbReference>
<comment type="caution">
    <text evidence="8">The sequence shown here is derived from an EMBL/GenBank/DDBJ whole genome shotgun (WGS) entry which is preliminary data.</text>
</comment>
<dbReference type="GO" id="GO:0004489">
    <property type="term" value="F:methylenetetrahydrofolate reductase [NAD(P)H] activity"/>
    <property type="evidence" value="ECO:0007669"/>
    <property type="project" value="InterPro"/>
</dbReference>
<keyword evidence="5" id="KW-0274">FAD</keyword>
<feature type="domain" description="MTHFR SAM-binding regulatory" evidence="7">
    <location>
        <begin position="297"/>
        <end position="592"/>
    </location>
</feature>
<reference evidence="9" key="1">
    <citation type="submission" date="2022-08" db="EMBL/GenBank/DDBJ databases">
        <title>Novel sulfate-reducing endosymbionts in the free-living metamonad Anaeramoeba.</title>
        <authorList>
            <person name="Jerlstrom-Hultqvist J."/>
            <person name="Cepicka I."/>
            <person name="Gallot-Lavallee L."/>
            <person name="Salas-Leiva D."/>
            <person name="Curtis B.A."/>
            <person name="Zahonova K."/>
            <person name="Pipaliya S."/>
            <person name="Dacks J."/>
            <person name="Roger A.J."/>
        </authorList>
    </citation>
    <scope>NUCLEOTIDE SEQUENCE</scope>
    <source>
        <strain evidence="9">Schooner1</strain>
    </source>
</reference>
<dbReference type="CDD" id="cd00537">
    <property type="entry name" value="MTHFR"/>
    <property type="match status" value="1"/>
</dbReference>
<dbReference type="Gene3D" id="3.20.20.220">
    <property type="match status" value="1"/>
</dbReference>
<protein>
    <submittedName>
        <fullName evidence="8">Methylenetetrahydrofolate reductase</fullName>
    </submittedName>
</protein>
<dbReference type="AlphaFoldDB" id="A0AAV8ACI9"/>
<evidence type="ECO:0000256" key="3">
    <source>
        <dbReference type="ARBA" id="ARBA00006743"/>
    </source>
</evidence>
<evidence type="ECO:0000256" key="6">
    <source>
        <dbReference type="ARBA" id="ARBA00023002"/>
    </source>
</evidence>
<evidence type="ECO:0000259" key="7">
    <source>
        <dbReference type="Pfam" id="PF21895"/>
    </source>
</evidence>
<evidence type="ECO:0000256" key="4">
    <source>
        <dbReference type="ARBA" id="ARBA00022630"/>
    </source>
</evidence>
<evidence type="ECO:0000313" key="10">
    <source>
        <dbReference type="Proteomes" id="UP001146793"/>
    </source>
</evidence>
<dbReference type="InterPro" id="IPR003171">
    <property type="entry name" value="Mehydrof_redctse-like"/>
</dbReference>
<accession>A0AAV8ACI9</accession>
<dbReference type="EMBL" id="JANTQA010000010">
    <property type="protein sequence ID" value="KAJ3451370.1"/>
    <property type="molecule type" value="Genomic_DNA"/>
</dbReference>
<dbReference type="Proteomes" id="UP001150062">
    <property type="component" value="Unassembled WGS sequence"/>
</dbReference>
<evidence type="ECO:0000256" key="2">
    <source>
        <dbReference type="ARBA" id="ARBA00004777"/>
    </source>
</evidence>
<evidence type="ECO:0000313" key="9">
    <source>
        <dbReference type="EMBL" id="KAJ6231640.1"/>
    </source>
</evidence>
<dbReference type="InterPro" id="IPR029041">
    <property type="entry name" value="FAD-linked_oxidoreductase-like"/>
</dbReference>
<comment type="pathway">
    <text evidence="2">One-carbon metabolism; tetrahydrofolate interconversion.</text>
</comment>
<dbReference type="GO" id="GO:0005829">
    <property type="term" value="C:cytosol"/>
    <property type="evidence" value="ECO:0007669"/>
    <property type="project" value="TreeGrafter"/>
</dbReference>
<keyword evidence="11" id="KW-1185">Reference proteome</keyword>
<dbReference type="Proteomes" id="UP001146793">
    <property type="component" value="Unassembled WGS sequence"/>
</dbReference>
<evidence type="ECO:0000313" key="11">
    <source>
        <dbReference type="Proteomes" id="UP001150062"/>
    </source>
</evidence>
<reference evidence="8" key="2">
    <citation type="submission" date="2022-08" db="EMBL/GenBank/DDBJ databases">
        <title>Novel sulphate-reducing endosymbionts in the free-living metamonad Anaeramoeba.</title>
        <authorList>
            <person name="Jerlstrom-Hultqvist J."/>
            <person name="Cepicka I."/>
            <person name="Gallot-Lavallee L."/>
            <person name="Salas-Leiva D."/>
            <person name="Curtis B.A."/>
            <person name="Zahonova K."/>
            <person name="Pipaliya S."/>
            <person name="Dacks J."/>
            <person name="Roger A.J."/>
        </authorList>
    </citation>
    <scope>NUCLEOTIDE SEQUENCE</scope>
    <source>
        <strain evidence="8">Busselton2</strain>
    </source>
</reference>
<organism evidence="8 10">
    <name type="scientific">Anaeramoeba flamelloides</name>
    <dbReference type="NCBI Taxonomy" id="1746091"/>
    <lineage>
        <taxon>Eukaryota</taxon>
        <taxon>Metamonada</taxon>
        <taxon>Anaeramoebidae</taxon>
        <taxon>Anaeramoeba</taxon>
    </lineage>
</organism>
<sequence>MKLIELISEHQERNEMLSKNELYFTFEFAPLPNSQQLQRLLRRIEILSTLEPLSIDFTSSKSLKLHEMIKISAQTQLLRGLETVYQISYRKKNRKEIIYELEKIKSIGIQNVMIRTSVLSEEEKQKPYITSEIEVIKLIREIHNDYFSLLIEIDLELYKSEEDFQILKQIILNGVDLLRTLPFYDCSKFLNFRQKCRKIEINCPIIPVILPINDYKSATIVIQSNKIQIPEEIMNGIEKLKNEPEPFLEYGIKITIELCQTLLKHKVRGFHFITLNKEDPIKRILEGLDLIQSSRIRRKLPWRKSTDPRRKYETVRPIFWTKRPISYTLLTSNWKKYPRFAWSEIQNEKGVINFKEQNQDIYTKINAPNISLKDLGVELNSEYDVEKVFVDYYQGKRRSIPWNQNKLDLENLIIQNKLITVAQRGLMVINSQPRINSVSSEDLRVGFGGYGGYIFQKRYLEFFFKPSRIKKLLNAIKDNPNIRYYSTNHDASVVYTNIEKMEPTTLTWGVFSHSIIQTTVADPYTFHHSWRKEAFALWLWQWGYKYKDGSKSRKIIQNIHDTYFLVYIVDNDFIHSSVSTEQNVWKVLGRLFAEEDKKKSKKVNENNINDK</sequence>
<dbReference type="GO" id="GO:0035999">
    <property type="term" value="P:tetrahydrofolate interconversion"/>
    <property type="evidence" value="ECO:0007669"/>
    <property type="project" value="TreeGrafter"/>
</dbReference>
<keyword evidence="6" id="KW-0560">Oxidoreductase</keyword>
<dbReference type="InterPro" id="IPR053806">
    <property type="entry name" value="MTHFR_C"/>
</dbReference>
<evidence type="ECO:0000313" key="8">
    <source>
        <dbReference type="EMBL" id="KAJ3451370.1"/>
    </source>
</evidence>
<dbReference type="GO" id="GO:0009086">
    <property type="term" value="P:methionine biosynthetic process"/>
    <property type="evidence" value="ECO:0007669"/>
    <property type="project" value="TreeGrafter"/>
</dbReference>
<dbReference type="Pfam" id="PF21895">
    <property type="entry name" value="MTHFR_C"/>
    <property type="match status" value="1"/>
</dbReference>
<comment type="cofactor">
    <cofactor evidence="1">
        <name>FAD</name>
        <dbReference type="ChEBI" id="CHEBI:57692"/>
    </cofactor>
</comment>
<evidence type="ECO:0000256" key="5">
    <source>
        <dbReference type="ARBA" id="ARBA00022827"/>
    </source>
</evidence>
<dbReference type="PANTHER" id="PTHR45754:SF3">
    <property type="entry name" value="METHYLENETETRAHYDROFOLATE REDUCTASE (NADPH)"/>
    <property type="match status" value="1"/>
</dbReference>
<dbReference type="EMBL" id="JAOAOG010000299">
    <property type="protein sequence ID" value="KAJ6231640.1"/>
    <property type="molecule type" value="Genomic_DNA"/>
</dbReference>
<dbReference type="SUPFAM" id="SSF51730">
    <property type="entry name" value="FAD-linked oxidoreductase"/>
    <property type="match status" value="1"/>
</dbReference>
<gene>
    <name evidence="8" type="ORF">M0812_05040</name>
    <name evidence="9" type="ORF">M0813_05713</name>
</gene>
<evidence type="ECO:0000256" key="1">
    <source>
        <dbReference type="ARBA" id="ARBA00001974"/>
    </source>
</evidence>
<proteinExistence type="inferred from homology"/>
<keyword evidence="4" id="KW-0285">Flavoprotein</keyword>
<name>A0AAV8ACI9_9EUKA</name>
<dbReference type="Pfam" id="PF02219">
    <property type="entry name" value="MTHFR"/>
    <property type="match status" value="1"/>
</dbReference>